<comment type="similarity">
    <text evidence="1">Belongs to the synapsin family.</text>
</comment>
<evidence type="ECO:0000256" key="4">
    <source>
        <dbReference type="ARBA" id="ARBA00034103"/>
    </source>
</evidence>
<dbReference type="InterPro" id="IPR001359">
    <property type="entry name" value="Synapsin"/>
</dbReference>
<evidence type="ECO:0000256" key="1">
    <source>
        <dbReference type="ARBA" id="ARBA00008243"/>
    </source>
</evidence>
<feature type="region of interest" description="Disordered" evidence="6">
    <location>
        <begin position="449"/>
        <end position="585"/>
    </location>
</feature>
<dbReference type="InterPro" id="IPR020897">
    <property type="entry name" value="Synapsin_pre-ATP-grasp_dom"/>
</dbReference>
<evidence type="ECO:0000256" key="6">
    <source>
        <dbReference type="SAM" id="MobiDB-lite"/>
    </source>
</evidence>
<dbReference type="InterPro" id="IPR016185">
    <property type="entry name" value="PreATP-grasp_dom_sf"/>
</dbReference>
<dbReference type="GO" id="GO:0005524">
    <property type="term" value="F:ATP binding"/>
    <property type="evidence" value="ECO:0007669"/>
    <property type="project" value="UniProtKB-UniRule"/>
</dbReference>
<dbReference type="PROSITE" id="PS50975">
    <property type="entry name" value="ATP_GRASP"/>
    <property type="match status" value="1"/>
</dbReference>
<dbReference type="GO" id="GO:0030672">
    <property type="term" value="C:synaptic vesicle membrane"/>
    <property type="evidence" value="ECO:0007669"/>
    <property type="project" value="TreeGrafter"/>
</dbReference>
<keyword evidence="2" id="KW-0597">Phosphoprotein</keyword>
<proteinExistence type="inferred from homology"/>
<dbReference type="InterPro" id="IPR020898">
    <property type="entry name" value="Synapsin_ATP-bd_dom"/>
</dbReference>
<protein>
    <recommendedName>
        <fullName evidence="7">ATP-grasp domain-containing protein</fullName>
    </recommendedName>
</protein>
<keyword evidence="9" id="KW-1185">Reference proteome</keyword>
<dbReference type="GO" id="GO:0007269">
    <property type="term" value="P:neurotransmitter secretion"/>
    <property type="evidence" value="ECO:0007669"/>
    <property type="project" value="InterPro"/>
</dbReference>
<feature type="compositionally biased region" description="Pro residues" evidence="6">
    <location>
        <begin position="482"/>
        <end position="515"/>
    </location>
</feature>
<organism evidence="8 9">
    <name type="scientific">Blomia tropicalis</name>
    <name type="common">Mite</name>
    <dbReference type="NCBI Taxonomy" id="40697"/>
    <lineage>
        <taxon>Eukaryota</taxon>
        <taxon>Metazoa</taxon>
        <taxon>Ecdysozoa</taxon>
        <taxon>Arthropoda</taxon>
        <taxon>Chelicerata</taxon>
        <taxon>Arachnida</taxon>
        <taxon>Acari</taxon>
        <taxon>Acariformes</taxon>
        <taxon>Sarcoptiformes</taxon>
        <taxon>Astigmata</taxon>
        <taxon>Glycyphagoidea</taxon>
        <taxon>Echimyopodidae</taxon>
        <taxon>Blomia</taxon>
    </lineage>
</organism>
<comment type="subcellular location">
    <subcellularLocation>
        <location evidence="4">Synapse</location>
    </subcellularLocation>
</comment>
<sequence length="606" mass="67363">MNIFNITLTSIEVIKLWDERTRFKGPTFFLKRRFSSGDLSGEGCDDQEYIANSENVFTQPNESAVSNVAAVPTATEQAPGMVLNLKGSNTTSAPTSPHKGVSSFLSRATSLTGSVTNTVQQIARVTSQAAAAIKDRYKILLVIDDHLIDWSKYFRGKRLIGDWDIKVEQAEFKDIILTSNSELGTLVSIQTIDRNGVKIARTFRPDFLLVRQHVRDGNSDYSDIIVGLKYGLVASLNSLQSIYNFQDKAWVFANLLAIQHKLGKENFPLIEQTFYPANKELSQIPKFPCVIKIGQSNNGLGKIKVENLQQYQDIRSVLMVTPNYCTIEPFIDSKCDLQIQKIGTNYKAFTRKSVSGNWKANVGSSLLEQIPVNEKLKKWIDDISETFGGLEICSIEAVVAKDGKEHIIEVCGSTLSLLGESQEEDRRNITELIVQRMNMLCMKNTLIKQQSRTSISSRGEADQMDPAKRQGQRASITSLSSGPPPPIPSVPPPVKQPPMKPPPPIPPSTLPPINPNKPQIAMRRNSKEMANEPNSKVQFSETNPFVTSEPLKPITDNPKETSNADVSSRPVLTKRDSQSTIDDIKDEVDDTMRNLRKTFAGIFGDM</sequence>
<keyword evidence="5" id="KW-0547">Nucleotide-binding</keyword>
<dbReference type="InterPro" id="IPR013815">
    <property type="entry name" value="ATP_grasp_subdomain_1"/>
</dbReference>
<dbReference type="FunFam" id="3.30.470.20:FF:000059">
    <property type="entry name" value="Synapsin-3"/>
    <property type="match status" value="1"/>
</dbReference>
<evidence type="ECO:0000259" key="7">
    <source>
        <dbReference type="PROSITE" id="PS50975"/>
    </source>
</evidence>
<dbReference type="AlphaFoldDB" id="A0A9Q0RPW3"/>
<dbReference type="Gene3D" id="3.30.470.20">
    <property type="entry name" value="ATP-grasp fold, B domain"/>
    <property type="match status" value="1"/>
</dbReference>
<keyword evidence="5" id="KW-0067">ATP-binding</keyword>
<evidence type="ECO:0000256" key="5">
    <source>
        <dbReference type="PROSITE-ProRule" id="PRU00409"/>
    </source>
</evidence>
<reference evidence="8" key="1">
    <citation type="submission" date="2022-12" db="EMBL/GenBank/DDBJ databases">
        <title>Genome assemblies of Blomia tropicalis.</title>
        <authorList>
            <person name="Cui Y."/>
        </authorList>
    </citation>
    <scope>NUCLEOTIDE SEQUENCE</scope>
    <source>
        <tissue evidence="8">Adult mites</tissue>
    </source>
</reference>
<dbReference type="Gene3D" id="3.30.1490.20">
    <property type="entry name" value="ATP-grasp fold, A domain"/>
    <property type="match status" value="1"/>
</dbReference>
<dbReference type="Pfam" id="PF02750">
    <property type="entry name" value="Synapsin_C"/>
    <property type="match status" value="1"/>
</dbReference>
<evidence type="ECO:0000313" key="9">
    <source>
        <dbReference type="Proteomes" id="UP001142055"/>
    </source>
</evidence>
<dbReference type="Proteomes" id="UP001142055">
    <property type="component" value="Chromosome 1"/>
</dbReference>
<feature type="domain" description="ATP-grasp" evidence="7">
    <location>
        <begin position="259"/>
        <end position="438"/>
    </location>
</feature>
<dbReference type="Gene3D" id="3.40.50.20">
    <property type="match status" value="1"/>
</dbReference>
<dbReference type="PANTHER" id="PTHR10841:SF17">
    <property type="entry name" value="SYNAPSIN"/>
    <property type="match status" value="1"/>
</dbReference>
<dbReference type="GO" id="GO:0046872">
    <property type="term" value="F:metal ion binding"/>
    <property type="evidence" value="ECO:0007669"/>
    <property type="project" value="InterPro"/>
</dbReference>
<dbReference type="SUPFAM" id="SSF56059">
    <property type="entry name" value="Glutathione synthetase ATP-binding domain-like"/>
    <property type="match status" value="1"/>
</dbReference>
<feature type="compositionally biased region" description="Basic and acidic residues" evidence="6">
    <location>
        <begin position="459"/>
        <end position="468"/>
    </location>
</feature>
<dbReference type="EMBL" id="JAPWDV010000001">
    <property type="protein sequence ID" value="KAJ6222189.1"/>
    <property type="molecule type" value="Genomic_DNA"/>
</dbReference>
<dbReference type="FunFam" id="3.40.50.20:FF:000008">
    <property type="entry name" value="Synapsin III"/>
    <property type="match status" value="1"/>
</dbReference>
<evidence type="ECO:0000313" key="8">
    <source>
        <dbReference type="EMBL" id="KAJ6222189.1"/>
    </source>
</evidence>
<dbReference type="InterPro" id="IPR011761">
    <property type="entry name" value="ATP-grasp"/>
</dbReference>
<keyword evidence="3" id="KW-0770">Synapse</keyword>
<dbReference type="SUPFAM" id="SSF52440">
    <property type="entry name" value="PreATP-grasp domain"/>
    <property type="match status" value="1"/>
</dbReference>
<evidence type="ECO:0000256" key="3">
    <source>
        <dbReference type="ARBA" id="ARBA00023018"/>
    </source>
</evidence>
<gene>
    <name evidence="8" type="ORF">RDWZM_000734</name>
</gene>
<dbReference type="PANTHER" id="PTHR10841">
    <property type="entry name" value="SYNAPSIN"/>
    <property type="match status" value="1"/>
</dbReference>
<feature type="compositionally biased region" description="Polar residues" evidence="6">
    <location>
        <begin position="532"/>
        <end position="546"/>
    </location>
</feature>
<dbReference type="PRINTS" id="PR01368">
    <property type="entry name" value="SYNAPSIN"/>
</dbReference>
<evidence type="ECO:0000256" key="2">
    <source>
        <dbReference type="ARBA" id="ARBA00022553"/>
    </source>
</evidence>
<accession>A0A9Q0RPW3</accession>
<comment type="caution">
    <text evidence="8">The sequence shown here is derived from an EMBL/GenBank/DDBJ whole genome shotgun (WGS) entry which is preliminary data.</text>
</comment>
<dbReference type="OMA" id="YIANSEN"/>
<dbReference type="Pfam" id="PF02078">
    <property type="entry name" value="Synapsin"/>
    <property type="match status" value="1"/>
</dbReference>
<name>A0A9Q0RPW3_BLOTA</name>